<name>A0A1A6GD79_NEOLE</name>
<comment type="caution">
    <text evidence="6">The sequence shown here is derived from an EMBL/GenBank/DDBJ whole genome shotgun (WGS) entry which is preliminary data.</text>
</comment>
<dbReference type="GO" id="GO:0007059">
    <property type="term" value="P:chromosome segregation"/>
    <property type="evidence" value="ECO:0007669"/>
    <property type="project" value="TreeGrafter"/>
</dbReference>
<dbReference type="InterPro" id="IPR042791">
    <property type="entry name" value="CDK5RAP2"/>
</dbReference>
<dbReference type="AlphaFoldDB" id="A0A1A6GD79"/>
<dbReference type="PANTHER" id="PTHR46930">
    <property type="entry name" value="CDK5 REGULATORY SUBUNIT-ASSOCIATED PROTEIN 2"/>
    <property type="match status" value="1"/>
</dbReference>
<evidence type="ECO:0000256" key="1">
    <source>
        <dbReference type="ARBA" id="ARBA00004496"/>
    </source>
</evidence>
<feature type="coiled-coil region" evidence="3">
    <location>
        <begin position="177"/>
        <end position="204"/>
    </location>
</feature>
<reference evidence="6 7" key="1">
    <citation type="submission" date="2016-06" db="EMBL/GenBank/DDBJ databases">
        <title>The Draft Genome Sequence and Annotation of the Desert Woodrat Neotoma lepida.</title>
        <authorList>
            <person name="Campbell M."/>
            <person name="Oakeson K.F."/>
            <person name="Yandell M."/>
            <person name="Halpert J.R."/>
            <person name="Dearing D."/>
        </authorList>
    </citation>
    <scope>NUCLEOTIDE SEQUENCE [LARGE SCALE GENOMIC DNA]</scope>
    <source>
        <strain evidence="6">417</strain>
        <tissue evidence="6">Liver</tissue>
    </source>
</reference>
<dbReference type="GO" id="GO:0007099">
    <property type="term" value="P:centriole replication"/>
    <property type="evidence" value="ECO:0007669"/>
    <property type="project" value="TreeGrafter"/>
</dbReference>
<evidence type="ECO:0000256" key="3">
    <source>
        <dbReference type="SAM" id="Coils"/>
    </source>
</evidence>
<feature type="compositionally biased region" description="Basic and acidic residues" evidence="4">
    <location>
        <begin position="215"/>
        <end position="249"/>
    </location>
</feature>
<dbReference type="GO" id="GO:0000242">
    <property type="term" value="C:pericentriolar material"/>
    <property type="evidence" value="ECO:0007669"/>
    <property type="project" value="TreeGrafter"/>
</dbReference>
<dbReference type="GO" id="GO:0043015">
    <property type="term" value="F:gamma-tubulin binding"/>
    <property type="evidence" value="ECO:0007669"/>
    <property type="project" value="TreeGrafter"/>
</dbReference>
<keyword evidence="2" id="KW-0963">Cytoplasm</keyword>
<dbReference type="GO" id="GO:0097431">
    <property type="term" value="C:mitotic spindle pole"/>
    <property type="evidence" value="ECO:0007669"/>
    <property type="project" value="TreeGrafter"/>
</dbReference>
<dbReference type="Proteomes" id="UP000092124">
    <property type="component" value="Unassembled WGS sequence"/>
</dbReference>
<dbReference type="GO" id="GO:0090266">
    <property type="term" value="P:regulation of mitotic cell cycle spindle assembly checkpoint"/>
    <property type="evidence" value="ECO:0007669"/>
    <property type="project" value="TreeGrafter"/>
</dbReference>
<feature type="coiled-coil region" evidence="3">
    <location>
        <begin position="57"/>
        <end position="145"/>
    </location>
</feature>
<dbReference type="GO" id="GO:0035371">
    <property type="term" value="C:microtubule plus-end"/>
    <property type="evidence" value="ECO:0007669"/>
    <property type="project" value="TreeGrafter"/>
</dbReference>
<dbReference type="InterPro" id="IPR012943">
    <property type="entry name" value="Cnn_1N"/>
</dbReference>
<comment type="subcellular location">
    <subcellularLocation>
        <location evidence="1">Cytoplasm</location>
    </subcellularLocation>
</comment>
<dbReference type="GO" id="GO:0005737">
    <property type="term" value="C:cytoplasm"/>
    <property type="evidence" value="ECO:0007669"/>
    <property type="project" value="UniProtKB-SubCell"/>
</dbReference>
<accession>A0A1A6GD79</accession>
<proteinExistence type="predicted"/>
<dbReference type="Pfam" id="PF07989">
    <property type="entry name" value="Cnn_1N"/>
    <property type="match status" value="1"/>
</dbReference>
<evidence type="ECO:0000259" key="5">
    <source>
        <dbReference type="Pfam" id="PF07989"/>
    </source>
</evidence>
<sequence>MLDQRIKMSAVSHSHCCSDCPVLALQQITDLKKENFNLKLRIYFLEEKMQQEFAGPIEHIYKTNIELNVEVESLKQELQERERLLVKASKAVESLAEGRGSEVQRVKEDARKKVQQVEDLLTKRIHLLEEDVKAAQAELEKALAGTETEKALRLSLESKLSAMKKMKEGDLEMALALEEKDRLIEELKLSLKSKEALIQCLKEEKSQMASPDENVSSRELRGLSATPREEKERDAEAAQREGQKERNHFEEKIQALQEDLREKEREIATEKKNSLKRDKAIQGLTMALKSKEKEVEELNSEIKELTAAFTKAREAPLKTQATKFQGSEDYEAALKEKEAQLAQLHSENLTKNTENHRLLRNVKKVTQELSDLKKEKLRLERDLEEAHQERSRQARTIHDLRNEVKKLRNEVNEKEKAVEKHYKSLLSESNRKFHTQEQAIRFLTESGSQKDLMLQ</sequence>
<feature type="region of interest" description="Disordered" evidence="4">
    <location>
        <begin position="204"/>
        <end position="249"/>
    </location>
</feature>
<dbReference type="GO" id="GO:0046600">
    <property type="term" value="P:negative regulation of centriole replication"/>
    <property type="evidence" value="ECO:0007669"/>
    <property type="project" value="TreeGrafter"/>
</dbReference>
<feature type="non-terminal residue" evidence="6">
    <location>
        <position position="455"/>
    </location>
</feature>
<keyword evidence="7" id="KW-1185">Reference proteome</keyword>
<organism evidence="6 7">
    <name type="scientific">Neotoma lepida</name>
    <name type="common">Desert woodrat</name>
    <dbReference type="NCBI Taxonomy" id="56216"/>
    <lineage>
        <taxon>Eukaryota</taxon>
        <taxon>Metazoa</taxon>
        <taxon>Chordata</taxon>
        <taxon>Craniata</taxon>
        <taxon>Vertebrata</taxon>
        <taxon>Euteleostomi</taxon>
        <taxon>Mammalia</taxon>
        <taxon>Eutheria</taxon>
        <taxon>Euarchontoglires</taxon>
        <taxon>Glires</taxon>
        <taxon>Rodentia</taxon>
        <taxon>Myomorpha</taxon>
        <taxon>Muroidea</taxon>
        <taxon>Cricetidae</taxon>
        <taxon>Neotominae</taxon>
        <taxon>Neotoma</taxon>
    </lineage>
</organism>
<protein>
    <recommendedName>
        <fullName evidence="5">Centrosomin N-terminal motif 1 domain-containing protein</fullName>
    </recommendedName>
</protein>
<feature type="domain" description="Centrosomin N-terminal motif 1" evidence="5">
    <location>
        <begin position="26"/>
        <end position="93"/>
    </location>
</feature>
<dbReference type="OrthoDB" id="10255000at2759"/>
<evidence type="ECO:0000313" key="7">
    <source>
        <dbReference type="Proteomes" id="UP000092124"/>
    </source>
</evidence>
<dbReference type="GO" id="GO:0001578">
    <property type="term" value="P:microtubule bundle formation"/>
    <property type="evidence" value="ECO:0007669"/>
    <property type="project" value="TreeGrafter"/>
</dbReference>
<dbReference type="PANTHER" id="PTHR46930:SF1">
    <property type="entry name" value="CDK5 REGULATORY SUBUNIT-ASSOCIATED PROTEIN 2"/>
    <property type="match status" value="1"/>
</dbReference>
<evidence type="ECO:0000313" key="6">
    <source>
        <dbReference type="EMBL" id="OBS64206.1"/>
    </source>
</evidence>
<keyword evidence="3" id="KW-0175">Coiled coil</keyword>
<dbReference type="GO" id="GO:0008017">
    <property type="term" value="F:microtubule binding"/>
    <property type="evidence" value="ECO:0007669"/>
    <property type="project" value="TreeGrafter"/>
</dbReference>
<evidence type="ECO:0000256" key="2">
    <source>
        <dbReference type="ARBA" id="ARBA00022490"/>
    </source>
</evidence>
<dbReference type="GO" id="GO:0000132">
    <property type="term" value="P:establishment of mitotic spindle orientation"/>
    <property type="evidence" value="ECO:0007669"/>
    <property type="project" value="TreeGrafter"/>
</dbReference>
<dbReference type="STRING" id="56216.A0A1A6GD79"/>
<gene>
    <name evidence="6" type="ORF">A6R68_07254</name>
</gene>
<evidence type="ECO:0000256" key="4">
    <source>
        <dbReference type="SAM" id="MobiDB-lite"/>
    </source>
</evidence>
<dbReference type="EMBL" id="LZPO01097291">
    <property type="protein sequence ID" value="OBS64206.1"/>
    <property type="molecule type" value="Genomic_DNA"/>
</dbReference>